<dbReference type="Proteomes" id="UP000681526">
    <property type="component" value="Unassembled WGS sequence"/>
</dbReference>
<keyword evidence="10 18" id="KW-0418">Kinase</keyword>
<dbReference type="PANTHER" id="PTHR45436">
    <property type="entry name" value="SENSOR HISTIDINE KINASE YKOH"/>
    <property type="match status" value="1"/>
</dbReference>
<dbReference type="CDD" id="cd06225">
    <property type="entry name" value="HAMP"/>
    <property type="match status" value="1"/>
</dbReference>
<evidence type="ECO:0000313" key="19">
    <source>
        <dbReference type="Proteomes" id="UP000681526"/>
    </source>
</evidence>
<gene>
    <name evidence="18" type="primary">txxe 719-ykoH</name>
    <name evidence="18" type="ORF">TXXE_02950</name>
</gene>
<evidence type="ECO:0000256" key="4">
    <source>
        <dbReference type="ARBA" id="ARBA00015735"/>
    </source>
</evidence>
<keyword evidence="12 15" id="KW-1133">Transmembrane helix</keyword>
<keyword evidence="11" id="KW-0067">ATP-binding</keyword>
<evidence type="ECO:0000259" key="16">
    <source>
        <dbReference type="PROSITE" id="PS50109"/>
    </source>
</evidence>
<keyword evidence="6" id="KW-0597">Phosphoprotein</keyword>
<feature type="transmembrane region" description="Helical" evidence="15">
    <location>
        <begin position="148"/>
        <end position="174"/>
    </location>
</feature>
<keyword evidence="7 18" id="KW-0808">Transferase</keyword>
<dbReference type="InterPro" id="IPR003594">
    <property type="entry name" value="HATPase_dom"/>
</dbReference>
<evidence type="ECO:0000256" key="6">
    <source>
        <dbReference type="ARBA" id="ARBA00022553"/>
    </source>
</evidence>
<proteinExistence type="predicted"/>
<dbReference type="InterPro" id="IPR050428">
    <property type="entry name" value="TCS_sensor_his_kinase"/>
</dbReference>
<dbReference type="InterPro" id="IPR004358">
    <property type="entry name" value="Sig_transdc_His_kin-like_C"/>
</dbReference>
<sequence length="451" mass="51761">MTLRKRFTLFTIFWFIFILILFNIFVYFFVIRISTGSEEQLIANKVNLIIEHIRSEPERPLKDPALLADFYNVNEVIRIIDRGGNLVNQIGTDEDLLERETTFSATHQSGLTSIRGMRVMYMKVPLLREYEIIGTVEVLRKLTSLDRYLQVLVGALTVTSLGAVLFAIFGTYWFTLRLTAPIQTMVQTMREIERSGKLRPIELKDKEESAELQQLIRAFNQMIERLDRRMDGQRQFVADASHELKTPLTVISSYAGMLKRWGREDSAIRDEAIEAIAKESERMQNLIKSMLTLTEAEQEVWAREDEFDLVQLIDEIASMLHKTFNRIIRVHAYDESGIPMKGDRDKISQLMVILIDNAIKYSKDAIDITVSQSRNMIRVLVSDKGIGIPEEEIPNLFDRFYRVDGARQRETGGFGLGLSIAKRIVDLHEGTIDVFSKVGVGTTIALQFPKK</sequence>
<protein>
    <recommendedName>
        <fullName evidence="4">Signal transduction histidine-protein kinase ArlS</fullName>
        <ecNumber evidence="3">2.7.13.3</ecNumber>
    </recommendedName>
</protein>
<dbReference type="PROSITE" id="PS50109">
    <property type="entry name" value="HIS_KIN"/>
    <property type="match status" value="1"/>
</dbReference>
<accession>A0ABM8V0R3</accession>
<comment type="caution">
    <text evidence="18">The sequence shown here is derived from an EMBL/GenBank/DDBJ whole genome shotgun (WGS) entry which is preliminary data.</text>
</comment>
<evidence type="ECO:0000256" key="2">
    <source>
        <dbReference type="ARBA" id="ARBA00004651"/>
    </source>
</evidence>
<dbReference type="PANTHER" id="PTHR45436:SF5">
    <property type="entry name" value="SENSOR HISTIDINE KINASE TRCS"/>
    <property type="match status" value="1"/>
</dbReference>
<dbReference type="EMBL" id="CAJRAY010000017">
    <property type="protein sequence ID" value="CAG5079262.1"/>
    <property type="molecule type" value="Genomic_DNA"/>
</dbReference>
<dbReference type="Pfam" id="PF18719">
    <property type="entry name" value="ArlS_N"/>
    <property type="match status" value="1"/>
</dbReference>
<evidence type="ECO:0000256" key="12">
    <source>
        <dbReference type="ARBA" id="ARBA00022989"/>
    </source>
</evidence>
<evidence type="ECO:0000256" key="13">
    <source>
        <dbReference type="ARBA" id="ARBA00023012"/>
    </source>
</evidence>
<dbReference type="Gene3D" id="1.10.287.130">
    <property type="match status" value="1"/>
</dbReference>
<feature type="domain" description="Histidine kinase" evidence="16">
    <location>
        <begin position="239"/>
        <end position="451"/>
    </location>
</feature>
<dbReference type="CDD" id="cd00082">
    <property type="entry name" value="HisKA"/>
    <property type="match status" value="1"/>
</dbReference>
<evidence type="ECO:0000256" key="9">
    <source>
        <dbReference type="ARBA" id="ARBA00022741"/>
    </source>
</evidence>
<name>A0ABM8V0R3_THEXY</name>
<comment type="catalytic activity">
    <reaction evidence="1">
        <text>ATP + protein L-histidine = ADP + protein N-phospho-L-histidine.</text>
        <dbReference type="EC" id="2.7.13.3"/>
    </reaction>
</comment>
<dbReference type="SMART" id="SM00304">
    <property type="entry name" value="HAMP"/>
    <property type="match status" value="1"/>
</dbReference>
<evidence type="ECO:0000256" key="1">
    <source>
        <dbReference type="ARBA" id="ARBA00000085"/>
    </source>
</evidence>
<dbReference type="PROSITE" id="PS50885">
    <property type="entry name" value="HAMP"/>
    <property type="match status" value="1"/>
</dbReference>
<dbReference type="Gene3D" id="3.30.565.10">
    <property type="entry name" value="Histidine kinase-like ATPase, C-terminal domain"/>
    <property type="match status" value="1"/>
</dbReference>
<evidence type="ECO:0000256" key="11">
    <source>
        <dbReference type="ARBA" id="ARBA00022840"/>
    </source>
</evidence>
<evidence type="ECO:0000256" key="14">
    <source>
        <dbReference type="ARBA" id="ARBA00023136"/>
    </source>
</evidence>
<keyword evidence="5" id="KW-1003">Cell membrane</keyword>
<keyword evidence="9" id="KW-0547">Nucleotide-binding</keyword>
<dbReference type="Pfam" id="PF00512">
    <property type="entry name" value="HisKA"/>
    <property type="match status" value="1"/>
</dbReference>
<reference evidence="18 19" key="1">
    <citation type="submission" date="2021-04" db="EMBL/GenBank/DDBJ databases">
        <authorList>
            <person name="Rakotoarivonina H."/>
        </authorList>
    </citation>
    <scope>NUCLEOTIDE SEQUENCE [LARGE SCALE GENOMIC DNA]</scope>
    <source>
        <strain evidence="18 19">XE</strain>
    </source>
</reference>
<dbReference type="CDD" id="cd00075">
    <property type="entry name" value="HATPase"/>
    <property type="match status" value="1"/>
</dbReference>
<feature type="transmembrane region" description="Helical" evidence="15">
    <location>
        <begin position="12"/>
        <end position="31"/>
    </location>
</feature>
<dbReference type="InterPro" id="IPR036097">
    <property type="entry name" value="HisK_dim/P_sf"/>
</dbReference>
<evidence type="ECO:0000256" key="3">
    <source>
        <dbReference type="ARBA" id="ARBA00012438"/>
    </source>
</evidence>
<dbReference type="InterPro" id="IPR005467">
    <property type="entry name" value="His_kinase_dom"/>
</dbReference>
<organism evidence="18 19">
    <name type="scientific">Thermobacillus xylanilyticus</name>
    <dbReference type="NCBI Taxonomy" id="76633"/>
    <lineage>
        <taxon>Bacteria</taxon>
        <taxon>Bacillati</taxon>
        <taxon>Bacillota</taxon>
        <taxon>Bacilli</taxon>
        <taxon>Bacillales</taxon>
        <taxon>Paenibacillaceae</taxon>
        <taxon>Thermobacillus</taxon>
    </lineage>
</organism>
<dbReference type="SMART" id="SM00388">
    <property type="entry name" value="HisKA"/>
    <property type="match status" value="1"/>
</dbReference>
<dbReference type="GO" id="GO:0016301">
    <property type="term" value="F:kinase activity"/>
    <property type="evidence" value="ECO:0007669"/>
    <property type="project" value="UniProtKB-KW"/>
</dbReference>
<keyword evidence="13" id="KW-0902">Two-component regulatory system</keyword>
<evidence type="ECO:0000259" key="17">
    <source>
        <dbReference type="PROSITE" id="PS50885"/>
    </source>
</evidence>
<feature type="domain" description="HAMP" evidence="17">
    <location>
        <begin position="176"/>
        <end position="231"/>
    </location>
</feature>
<dbReference type="SUPFAM" id="SSF47384">
    <property type="entry name" value="Homodimeric domain of signal transducing histidine kinase"/>
    <property type="match status" value="1"/>
</dbReference>
<keyword evidence="8 15" id="KW-0812">Transmembrane</keyword>
<evidence type="ECO:0000256" key="7">
    <source>
        <dbReference type="ARBA" id="ARBA00022679"/>
    </source>
</evidence>
<comment type="subcellular location">
    <subcellularLocation>
        <location evidence="2">Cell membrane</location>
        <topology evidence="2">Multi-pass membrane protein</topology>
    </subcellularLocation>
</comment>
<keyword evidence="14 15" id="KW-0472">Membrane</keyword>
<evidence type="ECO:0000256" key="15">
    <source>
        <dbReference type="SAM" id="Phobius"/>
    </source>
</evidence>
<dbReference type="InterPro" id="IPR041610">
    <property type="entry name" value="ArlS_N"/>
</dbReference>
<keyword evidence="19" id="KW-1185">Reference proteome</keyword>
<dbReference type="EC" id="2.7.13.3" evidence="3"/>
<dbReference type="RefSeq" id="WP_213483406.1">
    <property type="nucleotide sequence ID" value="NZ_CAJRAY010000017.1"/>
</dbReference>
<evidence type="ECO:0000313" key="18">
    <source>
        <dbReference type="EMBL" id="CAG5079262.1"/>
    </source>
</evidence>
<dbReference type="PRINTS" id="PR00344">
    <property type="entry name" value="BCTRLSENSOR"/>
</dbReference>
<dbReference type="Gene3D" id="6.10.340.10">
    <property type="match status" value="1"/>
</dbReference>
<dbReference type="Pfam" id="PF02518">
    <property type="entry name" value="HATPase_c"/>
    <property type="match status" value="1"/>
</dbReference>
<dbReference type="SMART" id="SM00387">
    <property type="entry name" value="HATPase_c"/>
    <property type="match status" value="1"/>
</dbReference>
<dbReference type="SUPFAM" id="SSF55874">
    <property type="entry name" value="ATPase domain of HSP90 chaperone/DNA topoisomerase II/histidine kinase"/>
    <property type="match status" value="1"/>
</dbReference>
<dbReference type="InterPro" id="IPR003660">
    <property type="entry name" value="HAMP_dom"/>
</dbReference>
<evidence type="ECO:0000256" key="5">
    <source>
        <dbReference type="ARBA" id="ARBA00022475"/>
    </source>
</evidence>
<dbReference type="InterPro" id="IPR003661">
    <property type="entry name" value="HisK_dim/P_dom"/>
</dbReference>
<dbReference type="InterPro" id="IPR036890">
    <property type="entry name" value="HATPase_C_sf"/>
</dbReference>
<dbReference type="Pfam" id="PF00672">
    <property type="entry name" value="HAMP"/>
    <property type="match status" value="1"/>
</dbReference>
<evidence type="ECO:0000256" key="8">
    <source>
        <dbReference type="ARBA" id="ARBA00022692"/>
    </source>
</evidence>
<evidence type="ECO:0000256" key="10">
    <source>
        <dbReference type="ARBA" id="ARBA00022777"/>
    </source>
</evidence>